<dbReference type="InterPro" id="IPR014217">
    <property type="entry name" value="Spore_III_AA"/>
</dbReference>
<evidence type="ECO:0000256" key="2">
    <source>
        <dbReference type="ARBA" id="ARBA00022840"/>
    </source>
</evidence>
<evidence type="ECO:0000256" key="3">
    <source>
        <dbReference type="SAM" id="MobiDB-lite"/>
    </source>
</evidence>
<dbReference type="Proteomes" id="UP000640274">
    <property type="component" value="Unassembled WGS sequence"/>
</dbReference>
<dbReference type="PANTHER" id="PTHR20953">
    <property type="entry name" value="KINASE-RELATED"/>
    <property type="match status" value="1"/>
</dbReference>
<feature type="region of interest" description="Disordered" evidence="3">
    <location>
        <begin position="317"/>
        <end position="342"/>
    </location>
</feature>
<keyword evidence="1" id="KW-0547">Nucleotide-binding</keyword>
<dbReference type="SUPFAM" id="SSF52540">
    <property type="entry name" value="P-loop containing nucleoside triphosphate hydrolases"/>
    <property type="match status" value="1"/>
</dbReference>
<evidence type="ECO:0000259" key="4">
    <source>
        <dbReference type="SMART" id="SM00382"/>
    </source>
</evidence>
<feature type="domain" description="AAA+ ATPase" evidence="4">
    <location>
        <begin position="151"/>
        <end position="291"/>
    </location>
</feature>
<dbReference type="Gene3D" id="3.40.50.300">
    <property type="entry name" value="P-loop containing nucleotide triphosphate hydrolases"/>
    <property type="match status" value="1"/>
</dbReference>
<dbReference type="RefSeq" id="WP_199021842.1">
    <property type="nucleotide sequence ID" value="NZ_JAELUP010000117.1"/>
</dbReference>
<dbReference type="SMART" id="SM00382">
    <property type="entry name" value="AAA"/>
    <property type="match status" value="1"/>
</dbReference>
<dbReference type="PANTHER" id="PTHR20953:SF3">
    <property type="entry name" value="P-LOOP CONTAINING NUCLEOSIDE TRIPHOSPHATE HYDROLASES SUPERFAMILY PROTEIN"/>
    <property type="match status" value="1"/>
</dbReference>
<dbReference type="AlphaFoldDB" id="A0A934J9Y6"/>
<dbReference type="EMBL" id="JAELUP010000117">
    <property type="protein sequence ID" value="MBJ6364248.1"/>
    <property type="molecule type" value="Genomic_DNA"/>
</dbReference>
<protein>
    <submittedName>
        <fullName evidence="5">Stage III sporulation protein AA</fullName>
    </submittedName>
</protein>
<evidence type="ECO:0000256" key="1">
    <source>
        <dbReference type="ARBA" id="ARBA00022741"/>
    </source>
</evidence>
<keyword evidence="6" id="KW-1185">Reference proteome</keyword>
<reference evidence="5" key="1">
    <citation type="submission" date="2020-12" db="EMBL/GenBank/DDBJ databases">
        <authorList>
            <person name="Huq M.A."/>
        </authorList>
    </citation>
    <scope>NUCLEOTIDE SEQUENCE</scope>
    <source>
        <strain evidence="5">MAHUQ-46</strain>
    </source>
</reference>
<dbReference type="InterPro" id="IPR003593">
    <property type="entry name" value="AAA+_ATPase"/>
</dbReference>
<evidence type="ECO:0000313" key="6">
    <source>
        <dbReference type="Proteomes" id="UP000640274"/>
    </source>
</evidence>
<gene>
    <name evidence="5" type="primary">spoIIIAA</name>
    <name evidence="5" type="ORF">JFN88_23810</name>
</gene>
<sequence>MMTRIIHLLPQELQQVLARLPEQVRQGLEEIRIREARPLEVSFGGVFRFVAPDGTLESLPDSAYKPDHAACRKLLERITNHSLYAMEEELKRGYITVAGGHRIGLTGRTVLENGSVKAIRDIGGFNIRVAREIQGSANTLLPGLLDWQRLTLLPSLIIGAPQSGKTTVIREIARCVSYGDWRHPAASSWPGRKVGIVDERSEIAASVRGIPSFDIGPRTDVMDACPKAEGMMMLLRSMSPEILIVDEIGRQEDADAIREAAHAGVAVIATAHAYDLADARGRPVLRTLLDEGVFGAVAAIRRTPSGAVAHTITMQRAPAPAAREPTAAGQQASMPIARGQPQ</sequence>
<dbReference type="InterPro" id="IPR027417">
    <property type="entry name" value="P-loop_NTPase"/>
</dbReference>
<comment type="caution">
    <text evidence="5">The sequence shown here is derived from an EMBL/GenBank/DDBJ whole genome shotgun (WGS) entry which is preliminary data.</text>
</comment>
<dbReference type="Pfam" id="PF19568">
    <property type="entry name" value="Spore_III_AA"/>
    <property type="match status" value="1"/>
</dbReference>
<evidence type="ECO:0000313" key="5">
    <source>
        <dbReference type="EMBL" id="MBJ6364248.1"/>
    </source>
</evidence>
<keyword evidence="2" id="KW-0067">ATP-binding</keyword>
<dbReference type="NCBIfam" id="TIGR02858">
    <property type="entry name" value="spore_III_AA"/>
    <property type="match status" value="1"/>
</dbReference>
<dbReference type="GO" id="GO:0005524">
    <property type="term" value="F:ATP binding"/>
    <property type="evidence" value="ECO:0007669"/>
    <property type="project" value="UniProtKB-KW"/>
</dbReference>
<name>A0A934J9Y6_9BACL</name>
<accession>A0A934J9Y6</accession>
<organism evidence="5 6">
    <name type="scientific">Paenibacillus roseus</name>
    <dbReference type="NCBI Taxonomy" id="2798579"/>
    <lineage>
        <taxon>Bacteria</taxon>
        <taxon>Bacillati</taxon>
        <taxon>Bacillota</taxon>
        <taxon>Bacilli</taxon>
        <taxon>Bacillales</taxon>
        <taxon>Paenibacillaceae</taxon>
        <taxon>Paenibacillus</taxon>
    </lineage>
</organism>
<proteinExistence type="predicted"/>
<dbReference type="InterPro" id="IPR045735">
    <property type="entry name" value="Spore_III_AA_AAA+_ATPase"/>
</dbReference>
<feature type="compositionally biased region" description="Low complexity" evidence="3">
    <location>
        <begin position="317"/>
        <end position="328"/>
    </location>
</feature>